<dbReference type="STRING" id="88036.D8RZG7"/>
<dbReference type="InterPro" id="IPR002885">
    <property type="entry name" value="PPR_rpt"/>
</dbReference>
<dbReference type="NCBIfam" id="TIGR00756">
    <property type="entry name" value="PPR"/>
    <property type="match status" value="6"/>
</dbReference>
<feature type="repeat" description="PPR" evidence="2">
    <location>
        <begin position="469"/>
        <end position="503"/>
    </location>
</feature>
<evidence type="ECO:0000256" key="2">
    <source>
        <dbReference type="PROSITE-ProRule" id="PRU00708"/>
    </source>
</evidence>
<dbReference type="OMA" id="QNGHYME"/>
<dbReference type="Gene3D" id="1.25.40.10">
    <property type="entry name" value="Tetratricopeptide repeat domain"/>
    <property type="match status" value="5"/>
</dbReference>
<feature type="repeat" description="PPR" evidence="2">
    <location>
        <begin position="68"/>
        <end position="102"/>
    </location>
</feature>
<dbReference type="FunFam" id="1.25.40.10:FF:000031">
    <property type="entry name" value="Pentatricopeptide repeat-containing protein mitochondrial"/>
    <property type="match status" value="1"/>
</dbReference>
<feature type="repeat" description="PPR" evidence="2">
    <location>
        <begin position="368"/>
        <end position="402"/>
    </location>
</feature>
<dbReference type="Proteomes" id="UP000001514">
    <property type="component" value="Unassembled WGS sequence"/>
</dbReference>
<keyword evidence="4" id="KW-1185">Reference proteome</keyword>
<accession>D8RZG7</accession>
<dbReference type="InterPro" id="IPR046960">
    <property type="entry name" value="PPR_At4g14850-like_plant"/>
</dbReference>
<protein>
    <recommendedName>
        <fullName evidence="5">Pentacotripeptide-repeat region of PRORP domain-containing protein</fullName>
    </recommendedName>
</protein>
<feature type="repeat" description="PPR" evidence="2">
    <location>
        <begin position="169"/>
        <end position="203"/>
    </location>
</feature>
<keyword evidence="1" id="KW-0677">Repeat</keyword>
<dbReference type="Gramene" id="EFJ22296">
    <property type="protein sequence ID" value="EFJ22296"/>
    <property type="gene ID" value="SELMODRAFT_105356"/>
</dbReference>
<gene>
    <name evidence="3" type="ORF">SELMODRAFT_105356</name>
</gene>
<dbReference type="InterPro" id="IPR011990">
    <property type="entry name" value="TPR-like_helical_dom_sf"/>
</dbReference>
<dbReference type="InParanoid" id="D8RZG7"/>
<feature type="repeat" description="PPR" evidence="2">
    <location>
        <begin position="270"/>
        <end position="304"/>
    </location>
</feature>
<dbReference type="eggNOG" id="KOG4197">
    <property type="taxonomic scope" value="Eukaryota"/>
</dbReference>
<dbReference type="Pfam" id="PF01535">
    <property type="entry name" value="PPR"/>
    <property type="match status" value="1"/>
</dbReference>
<dbReference type="Pfam" id="PF13041">
    <property type="entry name" value="PPR_2"/>
    <property type="match status" value="6"/>
</dbReference>
<dbReference type="FunFam" id="1.25.40.10:FF:000158">
    <property type="entry name" value="pentatricopeptide repeat-containing protein At2g33680"/>
    <property type="match status" value="1"/>
</dbReference>
<dbReference type="AlphaFoldDB" id="D8RZG7"/>
<dbReference type="FunCoup" id="D8RZG7">
    <property type="interactions" value="95"/>
</dbReference>
<proteinExistence type="predicted"/>
<dbReference type="FunFam" id="1.25.40.10:FF:000344">
    <property type="entry name" value="Pentatricopeptide repeat-containing protein"/>
    <property type="match status" value="2"/>
</dbReference>
<sequence length="734" mass="79982">MDSASYGRLLRECGLSKSLSKGMEIHKKLAESGVDKDTYLGNNLIQMYGNCGCVGKAREIFDKLIDRNVYSWTIMLSAYAQNGHYMEALVLSYQMDLEGIRPNSVTFLWILGACSNLGDVETGRKIHARMVFLGWDTDTVVSTAILGMYSKCEKLGDAKKIFDSLRRKDVVSWTAIITAFSQLGRPRVALELFWEMDLDGVKPNESTFVNILAACTYMDALEDGDKLYKRAISCGYGADVFVGSTAVTMYSRFGNLVEAKAAFDHLREKSTGSWNAIVRAYIQHGHISQALSLYKEMDVHGAEPDTFTHVCLLGACSSLGALEEGERIHARMGDKPDGLAGSAIVAMYAKCGGIEHAMTAFTKMSSSNVVVWNALIAGYVQGEHWQEALDLYHAMNLEGLEADIYTFSSVLGACSGAKDLSEGRAVHARIVSRGLEVVVPLQNGLVNMFAKCGSLTLALEMFRGMASRNTVSWNSMVTAFCQHGDGGGAFELFKEMLLEGGEPHEQTFTSILNFCSHSACSSLDQGKALHQRITASGVDSDPTVATCLLTMYLLNALAKCGALDDARAVFDGIRGKNVLSWTAMIVGYAQHARGDGALELFREMELDGIQADEITFTSILHACSHRGLVRVGREYFRSMVEDHAIAPSAEHYNVVMDMLARAGRVGEAEEVAKVFPAIKHVALMTLVSSSQVHGVDSSVVARKRLLLQGDGSCEKDTASSYIALSNSFKSFKSL</sequence>
<evidence type="ECO:0000256" key="1">
    <source>
        <dbReference type="ARBA" id="ARBA00022737"/>
    </source>
</evidence>
<feature type="repeat" description="PPR" evidence="2">
    <location>
        <begin position="577"/>
        <end position="611"/>
    </location>
</feature>
<name>D8RZG7_SELML</name>
<evidence type="ECO:0000313" key="4">
    <source>
        <dbReference type="Proteomes" id="UP000001514"/>
    </source>
</evidence>
<feature type="repeat" description="PPR" evidence="2">
    <location>
        <begin position="403"/>
        <end position="437"/>
    </location>
</feature>
<reference evidence="3 4" key="1">
    <citation type="journal article" date="2011" name="Science">
        <title>The Selaginella genome identifies genetic changes associated with the evolution of vascular plants.</title>
        <authorList>
            <person name="Banks J.A."/>
            <person name="Nishiyama T."/>
            <person name="Hasebe M."/>
            <person name="Bowman J.L."/>
            <person name="Gribskov M."/>
            <person name="dePamphilis C."/>
            <person name="Albert V.A."/>
            <person name="Aono N."/>
            <person name="Aoyama T."/>
            <person name="Ambrose B.A."/>
            <person name="Ashton N.W."/>
            <person name="Axtell M.J."/>
            <person name="Barker E."/>
            <person name="Barker M.S."/>
            <person name="Bennetzen J.L."/>
            <person name="Bonawitz N.D."/>
            <person name="Chapple C."/>
            <person name="Cheng C."/>
            <person name="Correa L.G."/>
            <person name="Dacre M."/>
            <person name="DeBarry J."/>
            <person name="Dreyer I."/>
            <person name="Elias M."/>
            <person name="Engstrom E.M."/>
            <person name="Estelle M."/>
            <person name="Feng L."/>
            <person name="Finet C."/>
            <person name="Floyd S.K."/>
            <person name="Frommer W.B."/>
            <person name="Fujita T."/>
            <person name="Gramzow L."/>
            <person name="Gutensohn M."/>
            <person name="Harholt J."/>
            <person name="Hattori M."/>
            <person name="Heyl A."/>
            <person name="Hirai T."/>
            <person name="Hiwatashi Y."/>
            <person name="Ishikawa M."/>
            <person name="Iwata M."/>
            <person name="Karol K.G."/>
            <person name="Koehler B."/>
            <person name="Kolukisaoglu U."/>
            <person name="Kubo M."/>
            <person name="Kurata T."/>
            <person name="Lalonde S."/>
            <person name="Li K."/>
            <person name="Li Y."/>
            <person name="Litt A."/>
            <person name="Lyons E."/>
            <person name="Manning G."/>
            <person name="Maruyama T."/>
            <person name="Michael T.P."/>
            <person name="Mikami K."/>
            <person name="Miyazaki S."/>
            <person name="Morinaga S."/>
            <person name="Murata T."/>
            <person name="Mueller-Roeber B."/>
            <person name="Nelson D.R."/>
            <person name="Obara M."/>
            <person name="Oguri Y."/>
            <person name="Olmstead R.G."/>
            <person name="Onodera N."/>
            <person name="Petersen B.L."/>
            <person name="Pils B."/>
            <person name="Prigge M."/>
            <person name="Rensing S.A."/>
            <person name="Riano-Pachon D.M."/>
            <person name="Roberts A.W."/>
            <person name="Sato Y."/>
            <person name="Scheller H.V."/>
            <person name="Schulz B."/>
            <person name="Schulz C."/>
            <person name="Shakirov E.V."/>
            <person name="Shibagaki N."/>
            <person name="Shinohara N."/>
            <person name="Shippen D.E."/>
            <person name="Soerensen I."/>
            <person name="Sotooka R."/>
            <person name="Sugimoto N."/>
            <person name="Sugita M."/>
            <person name="Sumikawa N."/>
            <person name="Tanurdzic M."/>
            <person name="Theissen G."/>
            <person name="Ulvskov P."/>
            <person name="Wakazuki S."/>
            <person name="Weng J.K."/>
            <person name="Willats W.W."/>
            <person name="Wipf D."/>
            <person name="Wolf P.G."/>
            <person name="Yang L."/>
            <person name="Zimmer A.D."/>
            <person name="Zhu Q."/>
            <person name="Mitros T."/>
            <person name="Hellsten U."/>
            <person name="Loque D."/>
            <person name="Otillar R."/>
            <person name="Salamov A."/>
            <person name="Schmutz J."/>
            <person name="Shapiro H."/>
            <person name="Lindquist E."/>
            <person name="Lucas S."/>
            <person name="Rokhsar D."/>
            <person name="Grigoriev I.V."/>
        </authorList>
    </citation>
    <scope>NUCLEOTIDE SEQUENCE [LARGE SCALE GENOMIC DNA]</scope>
</reference>
<dbReference type="EMBL" id="GL377596">
    <property type="protein sequence ID" value="EFJ22296.1"/>
    <property type="molecule type" value="Genomic_DNA"/>
</dbReference>
<dbReference type="PROSITE" id="PS51375">
    <property type="entry name" value="PPR"/>
    <property type="match status" value="7"/>
</dbReference>
<evidence type="ECO:0008006" key="5">
    <source>
        <dbReference type="Google" id="ProtNLM"/>
    </source>
</evidence>
<dbReference type="HOGENOM" id="CLU_002706_15_1_1"/>
<dbReference type="GO" id="GO:0048731">
    <property type="term" value="P:system development"/>
    <property type="evidence" value="ECO:0007669"/>
    <property type="project" value="UniProtKB-ARBA"/>
</dbReference>
<dbReference type="PANTHER" id="PTHR47926:SF533">
    <property type="entry name" value="DYW DOMAIN-CONTAINING PROTEIN"/>
    <property type="match status" value="1"/>
</dbReference>
<evidence type="ECO:0000313" key="3">
    <source>
        <dbReference type="EMBL" id="EFJ22296.1"/>
    </source>
</evidence>
<dbReference type="KEGG" id="smo:SELMODRAFT_105356"/>
<dbReference type="PANTHER" id="PTHR47926">
    <property type="entry name" value="PENTATRICOPEPTIDE REPEAT-CONTAINING PROTEIN"/>
    <property type="match status" value="1"/>
</dbReference>
<organism evidence="4">
    <name type="scientific">Selaginella moellendorffii</name>
    <name type="common">Spikemoss</name>
    <dbReference type="NCBI Taxonomy" id="88036"/>
    <lineage>
        <taxon>Eukaryota</taxon>
        <taxon>Viridiplantae</taxon>
        <taxon>Streptophyta</taxon>
        <taxon>Embryophyta</taxon>
        <taxon>Tracheophyta</taxon>
        <taxon>Lycopodiopsida</taxon>
        <taxon>Selaginellales</taxon>
        <taxon>Selaginellaceae</taxon>
        <taxon>Selaginella</taxon>
    </lineage>
</organism>
<dbReference type="GO" id="GO:0003723">
    <property type="term" value="F:RNA binding"/>
    <property type="evidence" value="ECO:0007669"/>
    <property type="project" value="InterPro"/>
</dbReference>
<dbReference type="GO" id="GO:0009451">
    <property type="term" value="P:RNA modification"/>
    <property type="evidence" value="ECO:0000318"/>
    <property type="project" value="GO_Central"/>
</dbReference>